<organism evidence="1 2">
    <name type="scientific">Porites evermanni</name>
    <dbReference type="NCBI Taxonomy" id="104178"/>
    <lineage>
        <taxon>Eukaryota</taxon>
        <taxon>Metazoa</taxon>
        <taxon>Cnidaria</taxon>
        <taxon>Anthozoa</taxon>
        <taxon>Hexacorallia</taxon>
        <taxon>Scleractinia</taxon>
        <taxon>Fungiina</taxon>
        <taxon>Poritidae</taxon>
        <taxon>Porites</taxon>
    </lineage>
</organism>
<evidence type="ECO:0000313" key="1">
    <source>
        <dbReference type="EMBL" id="CAH3142933.1"/>
    </source>
</evidence>
<keyword evidence="2" id="KW-1185">Reference proteome</keyword>
<name>A0ABN8PJH5_9CNID</name>
<gene>
    <name evidence="1" type="ORF">PEVE_00042670</name>
</gene>
<evidence type="ECO:0000313" key="2">
    <source>
        <dbReference type="Proteomes" id="UP001159427"/>
    </source>
</evidence>
<accession>A0ABN8PJH5</accession>
<protein>
    <submittedName>
        <fullName evidence="1">Uncharacterized protein</fullName>
    </submittedName>
</protein>
<proteinExistence type="predicted"/>
<reference evidence="1 2" key="1">
    <citation type="submission" date="2022-05" db="EMBL/GenBank/DDBJ databases">
        <authorList>
            <consortium name="Genoscope - CEA"/>
            <person name="William W."/>
        </authorList>
    </citation>
    <scope>NUCLEOTIDE SEQUENCE [LARGE SCALE GENOMIC DNA]</scope>
</reference>
<sequence length="122" mass="14338">DDYLTKEFLKFCFIPIIRRELRLVSERWNTHHIRRQRQCNVEGGKPDVMFFTPEVYGKQDYLVNVDKDDMIACKEMQAENCADYNEDIEELVRLIKPDYVSPSNAFEAVKLFSEIAGVLKSI</sequence>
<feature type="non-terminal residue" evidence="1">
    <location>
        <position position="1"/>
    </location>
</feature>
<dbReference type="EMBL" id="CALNXI010000845">
    <property type="protein sequence ID" value="CAH3142933.1"/>
    <property type="molecule type" value="Genomic_DNA"/>
</dbReference>
<dbReference type="Proteomes" id="UP001159427">
    <property type="component" value="Unassembled WGS sequence"/>
</dbReference>
<comment type="caution">
    <text evidence="1">The sequence shown here is derived from an EMBL/GenBank/DDBJ whole genome shotgun (WGS) entry which is preliminary data.</text>
</comment>